<proteinExistence type="predicted"/>
<gene>
    <name evidence="2" type="ORF">OH76DRAFT_1410153</name>
</gene>
<feature type="region of interest" description="Disordered" evidence="1">
    <location>
        <begin position="16"/>
        <end position="54"/>
    </location>
</feature>
<evidence type="ECO:0000313" key="2">
    <source>
        <dbReference type="EMBL" id="RDX43494.1"/>
    </source>
</evidence>
<protein>
    <submittedName>
        <fullName evidence="2">Uncharacterized protein</fullName>
    </submittedName>
</protein>
<feature type="compositionally biased region" description="Basic and acidic residues" evidence="1">
    <location>
        <begin position="16"/>
        <end position="28"/>
    </location>
</feature>
<evidence type="ECO:0000313" key="3">
    <source>
        <dbReference type="Proteomes" id="UP000256964"/>
    </source>
</evidence>
<keyword evidence="3" id="KW-1185">Reference proteome</keyword>
<evidence type="ECO:0000256" key="1">
    <source>
        <dbReference type="SAM" id="MobiDB-lite"/>
    </source>
</evidence>
<accession>A0A371CT68</accession>
<dbReference type="EMBL" id="KZ857464">
    <property type="protein sequence ID" value="RDX43494.1"/>
    <property type="molecule type" value="Genomic_DNA"/>
</dbReference>
<dbReference type="Proteomes" id="UP000256964">
    <property type="component" value="Unassembled WGS sequence"/>
</dbReference>
<organism evidence="2 3">
    <name type="scientific">Lentinus brumalis</name>
    <dbReference type="NCBI Taxonomy" id="2498619"/>
    <lineage>
        <taxon>Eukaryota</taxon>
        <taxon>Fungi</taxon>
        <taxon>Dikarya</taxon>
        <taxon>Basidiomycota</taxon>
        <taxon>Agaricomycotina</taxon>
        <taxon>Agaricomycetes</taxon>
        <taxon>Polyporales</taxon>
        <taxon>Polyporaceae</taxon>
        <taxon>Lentinus</taxon>
    </lineage>
</organism>
<dbReference type="AlphaFoldDB" id="A0A371CT68"/>
<feature type="non-terminal residue" evidence="2">
    <location>
        <position position="115"/>
    </location>
</feature>
<name>A0A371CT68_9APHY</name>
<reference evidence="2 3" key="1">
    <citation type="journal article" date="2018" name="Biotechnol. Biofuels">
        <title>Integrative visual omics of the white-rot fungus Polyporus brumalis exposes the biotechnological potential of its oxidative enzymes for delignifying raw plant biomass.</title>
        <authorList>
            <person name="Miyauchi S."/>
            <person name="Rancon A."/>
            <person name="Drula E."/>
            <person name="Hage H."/>
            <person name="Chaduli D."/>
            <person name="Favel A."/>
            <person name="Grisel S."/>
            <person name="Henrissat B."/>
            <person name="Herpoel-Gimbert I."/>
            <person name="Ruiz-Duenas F.J."/>
            <person name="Chevret D."/>
            <person name="Hainaut M."/>
            <person name="Lin J."/>
            <person name="Wang M."/>
            <person name="Pangilinan J."/>
            <person name="Lipzen A."/>
            <person name="Lesage-Meessen L."/>
            <person name="Navarro D."/>
            <person name="Riley R."/>
            <person name="Grigoriev I.V."/>
            <person name="Zhou S."/>
            <person name="Raouche S."/>
            <person name="Rosso M.N."/>
        </authorList>
    </citation>
    <scope>NUCLEOTIDE SEQUENCE [LARGE SCALE GENOMIC DNA]</scope>
    <source>
        <strain evidence="2 3">BRFM 1820</strain>
    </source>
</reference>
<sequence length="115" mass="12376">MTPEFIAGTVSRLRGSRMDSFRTMDPNRRTRGTSIGGGSLSRSTSPISSKQKRCRGSSCDARASSTEIMVSHSAAACAHWALVTATISSSCKCGDIPSQLSESFEYACRIFEVED</sequence>